<dbReference type="Proteomes" id="UP000029868">
    <property type="component" value="Unassembled WGS sequence"/>
</dbReference>
<evidence type="ECO:0000259" key="1">
    <source>
        <dbReference type="Pfam" id="PF01935"/>
    </source>
</evidence>
<name>A0A099KX84_COLPS</name>
<dbReference type="RefSeq" id="WP_033081640.1">
    <property type="nucleotide sequence ID" value="NZ_JQEC01000015.1"/>
</dbReference>
<comment type="caution">
    <text evidence="2">The sequence shown here is derived from an EMBL/GenBank/DDBJ whole genome shotgun (WGS) entry which is preliminary data.</text>
</comment>
<feature type="domain" description="Helicase HerA central" evidence="1">
    <location>
        <begin position="130"/>
        <end position="401"/>
    </location>
</feature>
<dbReference type="NCBIfam" id="NF042944">
    <property type="entry name" value="HerA_antiphage_2"/>
    <property type="match status" value="1"/>
</dbReference>
<dbReference type="InterPro" id="IPR002789">
    <property type="entry name" value="HerA_central"/>
</dbReference>
<dbReference type="SUPFAM" id="SSF52540">
    <property type="entry name" value="P-loop containing nucleoside triphosphate hydrolases"/>
    <property type="match status" value="1"/>
</dbReference>
<dbReference type="PANTHER" id="PTHR42957:SF1">
    <property type="entry name" value="HELICASE MJ1565-RELATED"/>
    <property type="match status" value="1"/>
</dbReference>
<reference evidence="2 3" key="1">
    <citation type="submission" date="2014-08" db="EMBL/GenBank/DDBJ databases">
        <title>Genomic and Phenotypic Diversity of Colwellia psychrerythraea strains from Disparate Marine Basins.</title>
        <authorList>
            <person name="Techtmann S.M."/>
            <person name="Stelling S.C."/>
            <person name="Utturkar S.M."/>
            <person name="Alshibli N."/>
            <person name="Harris A."/>
            <person name="Brown S.D."/>
            <person name="Hazen T.C."/>
        </authorList>
    </citation>
    <scope>NUCLEOTIDE SEQUENCE [LARGE SCALE GENOMIC DNA]</scope>
    <source>
        <strain evidence="2 3">GAB14E</strain>
    </source>
</reference>
<dbReference type="Pfam" id="PF01935">
    <property type="entry name" value="DUF87"/>
    <property type="match status" value="1"/>
</dbReference>
<dbReference type="InterPro" id="IPR027417">
    <property type="entry name" value="P-loop_NTPase"/>
</dbReference>
<dbReference type="AlphaFoldDB" id="A0A099KX84"/>
<dbReference type="EMBL" id="JQEC01000015">
    <property type="protein sequence ID" value="KGJ95186.1"/>
    <property type="molecule type" value="Genomic_DNA"/>
</dbReference>
<sequence length="572" mass="64174">MNNKPEVNAEVISVSPNKIKISVDKLEEFKVAEEKLKVGSYLRVSDNDDVALLAIIENFSIVADENGGEPKYLIDASPIGLVKNGKFYRGGDSLALPPKKVEPATIEDIKTIYESSVNENERFTFSTLSLNSDVLVPVNGNRFFNKHIAIVGSSGSGKSHTVAKILQKATESKGSPFDGLNNSHIAIFDIHSEYSAAFPSANVLGVEQLILPYWLLNSEELEELFLDTEANDHNQRNVFREAIVLNKKHKFSGDDSARERIHYDSPLYFDIKEILSYIKNRNNEKKDKENNIKWVDGDEFVYGDDTACRLFKDGLEPKGTSATGTLNGKLINFINRLENKIYDKRLDFLVGSKTKGVTFKDTLESIIGYKDESKANITIFDVSGIPFEVLSICVSLISRLIFEVGYYNKKYRKKNGQEQNVPILVVYEEAHKYAPRSSLSKYRASKEAIERIAKEGRKYGVTLLLASQRPSEISETIFSQCSSFISMRLTNKEDQNFVKRLLPDTVGDITNILPSLTEGEALLIGDAISVPSLVKIDPCETPPSSSDIKYLDEWRDEWKDVAFESLIKAWGV</sequence>
<dbReference type="PATRIC" id="fig|28229.3.peg.1574"/>
<dbReference type="Gene3D" id="3.40.50.300">
    <property type="entry name" value="P-loop containing nucleotide triphosphate hydrolases"/>
    <property type="match status" value="2"/>
</dbReference>
<accession>A0A099KX84</accession>
<evidence type="ECO:0000313" key="2">
    <source>
        <dbReference type="EMBL" id="KGJ95186.1"/>
    </source>
</evidence>
<dbReference type="InterPro" id="IPR008571">
    <property type="entry name" value="HerA-like"/>
</dbReference>
<gene>
    <name evidence="2" type="ORF">GAB14E_1968</name>
</gene>
<dbReference type="PANTHER" id="PTHR42957">
    <property type="entry name" value="HELICASE MJ1565-RELATED"/>
    <property type="match status" value="1"/>
</dbReference>
<evidence type="ECO:0000313" key="3">
    <source>
        <dbReference type="Proteomes" id="UP000029868"/>
    </source>
</evidence>
<protein>
    <recommendedName>
        <fullName evidence="1">Helicase HerA central domain-containing protein</fullName>
    </recommendedName>
</protein>
<proteinExistence type="predicted"/>
<organism evidence="2 3">
    <name type="scientific">Colwellia psychrerythraea</name>
    <name type="common">Vibrio psychroerythus</name>
    <dbReference type="NCBI Taxonomy" id="28229"/>
    <lineage>
        <taxon>Bacteria</taxon>
        <taxon>Pseudomonadati</taxon>
        <taxon>Pseudomonadota</taxon>
        <taxon>Gammaproteobacteria</taxon>
        <taxon>Alteromonadales</taxon>
        <taxon>Colwelliaceae</taxon>
        <taxon>Colwellia</taxon>
    </lineage>
</organism>
<dbReference type="OrthoDB" id="9806951at2"/>